<proteinExistence type="predicted"/>
<reference evidence="1" key="1">
    <citation type="submission" date="2014-09" db="EMBL/GenBank/DDBJ databases">
        <authorList>
            <person name="Magalhaes I.L.F."/>
            <person name="Oliveira U."/>
            <person name="Santos F.R."/>
            <person name="Vidigal T.H.D.A."/>
            <person name="Brescovit A.D."/>
            <person name="Santos A.J."/>
        </authorList>
    </citation>
    <scope>NUCLEOTIDE SEQUENCE</scope>
    <source>
        <tissue evidence="1">Shoot tissue taken approximately 20 cm above the soil surface</tissue>
    </source>
</reference>
<evidence type="ECO:0000313" key="1">
    <source>
        <dbReference type="EMBL" id="JAD55922.1"/>
    </source>
</evidence>
<reference evidence="1" key="2">
    <citation type="journal article" date="2015" name="Data Brief">
        <title>Shoot transcriptome of the giant reed, Arundo donax.</title>
        <authorList>
            <person name="Barrero R.A."/>
            <person name="Guerrero F.D."/>
            <person name="Moolhuijzen P."/>
            <person name="Goolsby J.A."/>
            <person name="Tidwell J."/>
            <person name="Bellgard S.E."/>
            <person name="Bellgard M.I."/>
        </authorList>
    </citation>
    <scope>NUCLEOTIDE SEQUENCE</scope>
    <source>
        <tissue evidence="1">Shoot tissue taken approximately 20 cm above the soil surface</tissue>
    </source>
</reference>
<organism evidence="1">
    <name type="scientific">Arundo donax</name>
    <name type="common">Giant reed</name>
    <name type="synonym">Donax arundinaceus</name>
    <dbReference type="NCBI Taxonomy" id="35708"/>
    <lineage>
        <taxon>Eukaryota</taxon>
        <taxon>Viridiplantae</taxon>
        <taxon>Streptophyta</taxon>
        <taxon>Embryophyta</taxon>
        <taxon>Tracheophyta</taxon>
        <taxon>Spermatophyta</taxon>
        <taxon>Magnoliopsida</taxon>
        <taxon>Liliopsida</taxon>
        <taxon>Poales</taxon>
        <taxon>Poaceae</taxon>
        <taxon>PACMAD clade</taxon>
        <taxon>Arundinoideae</taxon>
        <taxon>Arundineae</taxon>
        <taxon>Arundo</taxon>
    </lineage>
</organism>
<protein>
    <submittedName>
        <fullName evidence="1">Uncharacterized protein</fullName>
    </submittedName>
</protein>
<dbReference type="AlphaFoldDB" id="A0A0A9B9E5"/>
<name>A0A0A9B9E5_ARUDO</name>
<sequence length="39" mass="4337">MGNQMHLYMCSYTCSSVLSLLHLFSNPLLGTSVRVSTMN</sequence>
<dbReference type="EMBL" id="GBRH01241973">
    <property type="protein sequence ID" value="JAD55922.1"/>
    <property type="molecule type" value="Transcribed_RNA"/>
</dbReference>
<accession>A0A0A9B9E5</accession>